<keyword evidence="3" id="KW-1003">Cell membrane</keyword>
<organism evidence="8 10">
    <name type="scientific">Acutalibacter muris</name>
    <dbReference type="NCBI Taxonomy" id="1796620"/>
    <lineage>
        <taxon>Bacteria</taxon>
        <taxon>Bacillati</taxon>
        <taxon>Bacillota</taxon>
        <taxon>Clostridia</taxon>
        <taxon>Eubacteriales</taxon>
        <taxon>Acutalibacteraceae</taxon>
        <taxon>Acutalibacter</taxon>
    </lineage>
</organism>
<reference evidence="9" key="2">
    <citation type="submission" date="2017-05" db="EMBL/GenBank/DDBJ databases">
        <title>Improved OligoMM genomes.</title>
        <authorList>
            <person name="Garzetti D."/>
        </authorList>
    </citation>
    <scope>NUCLEOTIDE SEQUENCE [LARGE SCALE GENOMIC DNA]</scope>
    <source>
        <strain evidence="9">KB18</strain>
    </source>
</reference>
<keyword evidence="5" id="KW-0777">Teichoic acid biosynthesis</keyword>
<reference evidence="8 10" key="3">
    <citation type="submission" date="2020-11" db="EMBL/GenBank/DDBJ databases">
        <title>Closed and high quality bacterial genomes of the OMM12 community.</title>
        <authorList>
            <person name="Marbouty M."/>
            <person name="Lamy-Besnier Q."/>
            <person name="Debarbieux L."/>
            <person name="Koszul R."/>
        </authorList>
    </citation>
    <scope>NUCLEOTIDE SEQUENCE [LARGE SCALE GENOMIC DNA]</scope>
    <source>
        <strain evidence="8 10">KB18</strain>
    </source>
</reference>
<dbReference type="InterPro" id="IPR007554">
    <property type="entry name" value="Glycerophosphate_synth"/>
</dbReference>
<dbReference type="Pfam" id="PF04464">
    <property type="entry name" value="Glyphos_transf"/>
    <property type="match status" value="1"/>
</dbReference>
<sequence length="374" mass="42492">MNSLINRIWRNIICPALSLLPKDQRKAVCESYAGRGFSDSPRAIAEELLNRGWKVYWLVKGPKEAESLPGGIKPLTIGSTAAIYHMCTAAVWVDNCRKWGRLYKRTSQRYVQTWHGFPLKRIEGDAESALDAEYVRAARKDSLMCDLFLSNSAFLTQIYRRAFWYGGEVLECGFPRNDMLFGPPGPSLEKVRRELRLPEGKNLALYAPTFRRDLGLSVYDMDYKRVCGALSRRFGGDWLILAKLHPNVADKAGELSLDPRYVVNASAYPDIQELYLACDALITDYSSVMFDYMNTGRPCFLYVNDLAAYKDDRNFYFDLDTLPFARAEDNDGLEEIILGFDGGAQRERTERFSRELGIKEDGTAAKQVADWLEG</sequence>
<keyword evidence="9" id="KW-1185">Reference proteome</keyword>
<dbReference type="RefSeq" id="WP_066536218.1">
    <property type="nucleotide sequence ID" value="NZ_CP021422.1"/>
</dbReference>
<evidence type="ECO:0000313" key="8">
    <source>
        <dbReference type="EMBL" id="QQR28871.1"/>
    </source>
</evidence>
<dbReference type="AlphaFoldDB" id="A0A1Z2XMC0"/>
<evidence type="ECO:0000313" key="9">
    <source>
        <dbReference type="Proteomes" id="UP000196710"/>
    </source>
</evidence>
<reference evidence="7" key="1">
    <citation type="journal article" date="2017" name="Genome Announc.">
        <title>High-Quality Whole-Genome Sequences of the Oligo-Mouse-Microbiota Bacterial Community.</title>
        <authorList>
            <person name="Garzetti D."/>
            <person name="Brugiroux S."/>
            <person name="Bunk B."/>
            <person name="Pukall R."/>
            <person name="McCoy K.D."/>
            <person name="Macpherson A.J."/>
            <person name="Stecher B."/>
        </authorList>
    </citation>
    <scope>NUCLEOTIDE SEQUENCE</scope>
    <source>
        <strain evidence="7">KB18</strain>
    </source>
</reference>
<dbReference type="Proteomes" id="UP000596035">
    <property type="component" value="Chromosome"/>
</dbReference>
<evidence type="ECO:0000256" key="6">
    <source>
        <dbReference type="ARBA" id="ARBA00023136"/>
    </source>
</evidence>
<dbReference type="InterPro" id="IPR051612">
    <property type="entry name" value="Teichoic_Acid_Biosynth"/>
</dbReference>
<evidence type="ECO:0000256" key="4">
    <source>
        <dbReference type="ARBA" id="ARBA00022679"/>
    </source>
</evidence>
<evidence type="ECO:0000313" key="7">
    <source>
        <dbReference type="EMBL" id="ASB39580.1"/>
    </source>
</evidence>
<keyword evidence="4" id="KW-0808">Transferase</keyword>
<proteinExistence type="inferred from homology"/>
<dbReference type="PANTHER" id="PTHR37316">
    <property type="entry name" value="TEICHOIC ACID GLYCEROL-PHOSPHATE PRIMASE"/>
    <property type="match status" value="1"/>
</dbReference>
<evidence type="ECO:0000256" key="2">
    <source>
        <dbReference type="ARBA" id="ARBA00010488"/>
    </source>
</evidence>
<protein>
    <submittedName>
        <fullName evidence="8">CDP-glycerol glycerophosphotransferase family protein</fullName>
    </submittedName>
</protein>
<dbReference type="GO" id="GO:0047355">
    <property type="term" value="F:CDP-glycerol glycerophosphotransferase activity"/>
    <property type="evidence" value="ECO:0007669"/>
    <property type="project" value="InterPro"/>
</dbReference>
<evidence type="ECO:0000313" key="10">
    <source>
        <dbReference type="Proteomes" id="UP000596035"/>
    </source>
</evidence>
<dbReference type="SUPFAM" id="SSF53756">
    <property type="entry name" value="UDP-Glycosyltransferase/glycogen phosphorylase"/>
    <property type="match status" value="1"/>
</dbReference>
<comment type="similarity">
    <text evidence="2">Belongs to the CDP-glycerol glycerophosphotransferase family.</text>
</comment>
<dbReference type="GO" id="GO:0019350">
    <property type="term" value="P:teichoic acid biosynthetic process"/>
    <property type="evidence" value="ECO:0007669"/>
    <property type="project" value="UniProtKB-KW"/>
</dbReference>
<dbReference type="InterPro" id="IPR043149">
    <property type="entry name" value="TagF_N"/>
</dbReference>
<evidence type="ECO:0000256" key="1">
    <source>
        <dbReference type="ARBA" id="ARBA00004202"/>
    </source>
</evidence>
<accession>A0A1Z2XMC0</accession>
<dbReference type="InterPro" id="IPR043148">
    <property type="entry name" value="TagF_C"/>
</dbReference>
<dbReference type="Gene3D" id="3.40.50.12580">
    <property type="match status" value="1"/>
</dbReference>
<dbReference type="Gene3D" id="3.40.50.11820">
    <property type="match status" value="1"/>
</dbReference>
<dbReference type="EMBL" id="CP065321">
    <property type="protein sequence ID" value="QQR28871.1"/>
    <property type="molecule type" value="Genomic_DNA"/>
</dbReference>
<evidence type="ECO:0000256" key="5">
    <source>
        <dbReference type="ARBA" id="ARBA00022944"/>
    </source>
</evidence>
<comment type="subcellular location">
    <subcellularLocation>
        <location evidence="1">Cell membrane</location>
        <topology evidence="1">Peripheral membrane protein</topology>
    </subcellularLocation>
</comment>
<keyword evidence="6" id="KW-0472">Membrane</keyword>
<evidence type="ECO:0000256" key="3">
    <source>
        <dbReference type="ARBA" id="ARBA00022475"/>
    </source>
</evidence>
<dbReference type="Proteomes" id="UP000196710">
    <property type="component" value="Chromosome"/>
</dbReference>
<name>A0A1Z2XMC0_9FIRM</name>
<dbReference type="PANTHER" id="PTHR37316:SF3">
    <property type="entry name" value="TEICHOIC ACID GLYCEROL-PHOSPHATE TRANSFERASE"/>
    <property type="match status" value="1"/>
</dbReference>
<dbReference type="EMBL" id="CP021422">
    <property type="protein sequence ID" value="ASB39580.1"/>
    <property type="molecule type" value="Genomic_DNA"/>
</dbReference>
<dbReference type="KEGG" id="amur:ADH66_02240"/>
<gene>
    <name evidence="7" type="ORF">ADH66_02240</name>
    <name evidence="8" type="ORF">I5Q82_12280</name>
</gene>
<dbReference type="GO" id="GO:0005886">
    <property type="term" value="C:plasma membrane"/>
    <property type="evidence" value="ECO:0007669"/>
    <property type="project" value="UniProtKB-SubCell"/>
</dbReference>